<dbReference type="InterPro" id="IPR029058">
    <property type="entry name" value="AB_hydrolase_fold"/>
</dbReference>
<proteinExistence type="inferred from homology"/>
<comment type="catalytic activity">
    <reaction evidence="4">
        <text>a monoacylglycerol + H2O = glycerol + a fatty acid + H(+)</text>
        <dbReference type="Rhea" id="RHEA:15245"/>
        <dbReference type="ChEBI" id="CHEBI:15377"/>
        <dbReference type="ChEBI" id="CHEBI:15378"/>
        <dbReference type="ChEBI" id="CHEBI:17408"/>
        <dbReference type="ChEBI" id="CHEBI:17754"/>
        <dbReference type="ChEBI" id="CHEBI:28868"/>
    </reaction>
</comment>
<evidence type="ECO:0000313" key="8">
    <source>
        <dbReference type="Proteomes" id="UP001050691"/>
    </source>
</evidence>
<gene>
    <name evidence="7" type="ORF">Clacol_008620</name>
</gene>
<keyword evidence="8" id="KW-1185">Reference proteome</keyword>
<dbReference type="EMBL" id="BPWL01000009">
    <property type="protein sequence ID" value="GJJ14356.1"/>
    <property type="molecule type" value="Genomic_DNA"/>
</dbReference>
<evidence type="ECO:0000256" key="5">
    <source>
        <dbReference type="SAM" id="MobiDB-lite"/>
    </source>
</evidence>
<evidence type="ECO:0000256" key="3">
    <source>
        <dbReference type="ARBA" id="ARBA00047591"/>
    </source>
</evidence>
<sequence length="425" mass="46199">MSDIADSDFNRLKRAIMKRHLEQLQKHDLSVPKNPRREGDSPPPNLYDLLVQWTNDSKAQIDKGIPPDEQTFLVGPYCGAFIPKGFLQGDNSFIGVAFKGTGLPGEDINDIFAVSPTSSPDWLWGSQVGEGFFYPIFSPFKQGASLSPFGGASFTSDAISAVASLSKSTITHVTGHSLGAAYATLTYAELSIKGVNNVNAIIGDLYAFGSPRVGLGDFAVPVRDAVHSGGICKGSSWRVVNNNDFVTTVPIIPLLLLSLLPYFLEPFIHIDAAYEIFPDKNPEQKPSEIGTCPLAEWSLTTDFSSHDPQEYYKSLVYTMTGKPPINDDAVPVQWEGLSVAREIPKGMSFQKQFERISDSSLGLTLTLGNDTPVAFVDLPISSQYTGEANLTAGTCNWRFNRTDKVIAAEKSLAIFAKDLAELFAA</sequence>
<feature type="compositionally biased region" description="Basic and acidic residues" evidence="5">
    <location>
        <begin position="26"/>
        <end position="40"/>
    </location>
</feature>
<organism evidence="7 8">
    <name type="scientific">Clathrus columnatus</name>
    <dbReference type="NCBI Taxonomy" id="1419009"/>
    <lineage>
        <taxon>Eukaryota</taxon>
        <taxon>Fungi</taxon>
        <taxon>Dikarya</taxon>
        <taxon>Basidiomycota</taxon>
        <taxon>Agaricomycotina</taxon>
        <taxon>Agaricomycetes</taxon>
        <taxon>Phallomycetidae</taxon>
        <taxon>Phallales</taxon>
        <taxon>Clathraceae</taxon>
        <taxon>Clathrus</taxon>
    </lineage>
</organism>
<feature type="domain" description="Fungal lipase-type" evidence="6">
    <location>
        <begin position="156"/>
        <end position="251"/>
    </location>
</feature>
<feature type="region of interest" description="Disordered" evidence="5">
    <location>
        <begin position="26"/>
        <end position="45"/>
    </location>
</feature>
<dbReference type="CDD" id="cd00519">
    <property type="entry name" value="Lipase_3"/>
    <property type="match status" value="1"/>
</dbReference>
<dbReference type="InterPro" id="IPR051218">
    <property type="entry name" value="Sec_MonoDiacylglyc_Lipase"/>
</dbReference>
<reference evidence="7" key="1">
    <citation type="submission" date="2021-10" db="EMBL/GenBank/DDBJ databases">
        <title>De novo Genome Assembly of Clathrus columnatus (Basidiomycota, Fungi) Using Illumina and Nanopore Sequence Data.</title>
        <authorList>
            <person name="Ogiso-Tanaka E."/>
            <person name="Itagaki H."/>
            <person name="Hosoya T."/>
            <person name="Hosaka K."/>
        </authorList>
    </citation>
    <scope>NUCLEOTIDE SEQUENCE</scope>
    <source>
        <strain evidence="7">MO-923</strain>
    </source>
</reference>
<dbReference type="Gene3D" id="3.40.50.1820">
    <property type="entry name" value="alpha/beta hydrolase"/>
    <property type="match status" value="1"/>
</dbReference>
<comment type="caution">
    <text evidence="7">The sequence shown here is derived from an EMBL/GenBank/DDBJ whole genome shotgun (WGS) entry which is preliminary data.</text>
</comment>
<dbReference type="Pfam" id="PF01764">
    <property type="entry name" value="Lipase_3"/>
    <property type="match status" value="1"/>
</dbReference>
<evidence type="ECO:0000256" key="2">
    <source>
        <dbReference type="ARBA" id="ARBA00043996"/>
    </source>
</evidence>
<dbReference type="PANTHER" id="PTHR45856">
    <property type="entry name" value="ALPHA/BETA-HYDROLASES SUPERFAMILY PROTEIN"/>
    <property type="match status" value="1"/>
</dbReference>
<comment type="similarity">
    <text evidence="2">Belongs to the AB hydrolase superfamily. Lipase family. Class 3 subfamily.</text>
</comment>
<accession>A0AAV5AI83</accession>
<dbReference type="InterPro" id="IPR002921">
    <property type="entry name" value="Fungal_lipase-type"/>
</dbReference>
<protein>
    <recommendedName>
        <fullName evidence="6">Fungal lipase-type domain-containing protein</fullName>
    </recommendedName>
</protein>
<evidence type="ECO:0000313" key="7">
    <source>
        <dbReference type="EMBL" id="GJJ14356.1"/>
    </source>
</evidence>
<comment type="catalytic activity">
    <reaction evidence="3">
        <text>a diacylglycerol + H2O = a monoacylglycerol + a fatty acid + H(+)</text>
        <dbReference type="Rhea" id="RHEA:32731"/>
        <dbReference type="ChEBI" id="CHEBI:15377"/>
        <dbReference type="ChEBI" id="CHEBI:15378"/>
        <dbReference type="ChEBI" id="CHEBI:17408"/>
        <dbReference type="ChEBI" id="CHEBI:18035"/>
        <dbReference type="ChEBI" id="CHEBI:28868"/>
    </reaction>
</comment>
<dbReference type="PANTHER" id="PTHR45856:SF24">
    <property type="entry name" value="FUNGAL LIPASE-LIKE DOMAIN-CONTAINING PROTEIN"/>
    <property type="match status" value="1"/>
</dbReference>
<dbReference type="AlphaFoldDB" id="A0AAV5AI83"/>
<evidence type="ECO:0000259" key="6">
    <source>
        <dbReference type="Pfam" id="PF01764"/>
    </source>
</evidence>
<dbReference type="SUPFAM" id="SSF53474">
    <property type="entry name" value="alpha/beta-Hydrolases"/>
    <property type="match status" value="1"/>
</dbReference>
<evidence type="ECO:0000256" key="4">
    <source>
        <dbReference type="ARBA" id="ARBA00048461"/>
    </source>
</evidence>
<keyword evidence="1" id="KW-1015">Disulfide bond</keyword>
<dbReference type="GO" id="GO:0006629">
    <property type="term" value="P:lipid metabolic process"/>
    <property type="evidence" value="ECO:0007669"/>
    <property type="project" value="InterPro"/>
</dbReference>
<evidence type="ECO:0000256" key="1">
    <source>
        <dbReference type="ARBA" id="ARBA00023157"/>
    </source>
</evidence>
<name>A0AAV5AI83_9AGAM</name>
<dbReference type="Proteomes" id="UP001050691">
    <property type="component" value="Unassembled WGS sequence"/>
</dbReference>